<proteinExistence type="predicted"/>
<dbReference type="EMBL" id="LN899824">
    <property type="protein sequence ID" value="CUV31614.1"/>
    <property type="molecule type" value="Genomic_DNA"/>
</dbReference>
<dbReference type="EMBL" id="LN899827">
    <property type="protein sequence ID" value="CUV47525.1"/>
    <property type="molecule type" value="Genomic_DNA"/>
</dbReference>
<name>A0A0S4WLJ9_RALSL</name>
<sequence>MARDLRSHARAMDPVAFDALLKSRSASNDKQDRCRSCPGCHGVSFAMLVFGAMSRCDALHLDDRFT</sequence>
<reference evidence="2" key="1">
    <citation type="submission" date="2015-10" db="EMBL/GenBank/DDBJ databases">
        <authorList>
            <person name="Gilbert D.G."/>
        </authorList>
    </citation>
    <scope>NUCLEOTIDE SEQUENCE</scope>
    <source>
        <strain evidence="2">Phyl III-seqv23</strain>
    </source>
</reference>
<evidence type="ECO:0000313" key="1">
    <source>
        <dbReference type="EMBL" id="CUV31614.1"/>
    </source>
</evidence>
<gene>
    <name evidence="1" type="ORF">RUN1985_v1_950007</name>
    <name evidence="2" type="ORF">TO10_v1_1010004</name>
</gene>
<dbReference type="AlphaFoldDB" id="A0A0S4WLJ9"/>
<organism evidence="2">
    <name type="scientific">Ralstonia solanacearum</name>
    <name type="common">Pseudomonas solanacearum</name>
    <dbReference type="NCBI Taxonomy" id="305"/>
    <lineage>
        <taxon>Bacteria</taxon>
        <taxon>Pseudomonadati</taxon>
        <taxon>Pseudomonadota</taxon>
        <taxon>Betaproteobacteria</taxon>
        <taxon>Burkholderiales</taxon>
        <taxon>Burkholderiaceae</taxon>
        <taxon>Ralstonia</taxon>
        <taxon>Ralstonia solanacearum species complex</taxon>
    </lineage>
</organism>
<evidence type="ECO:0000313" key="2">
    <source>
        <dbReference type="EMBL" id="CUV47525.1"/>
    </source>
</evidence>
<protein>
    <submittedName>
        <fullName evidence="2">Uncharacterized protein</fullName>
    </submittedName>
</protein>
<accession>A0A0S4WLJ9</accession>